<dbReference type="EMBL" id="FXUL01000026">
    <property type="protein sequence ID" value="SMP77307.1"/>
    <property type="molecule type" value="Genomic_DNA"/>
</dbReference>
<accession>A0ABY1QS19</accession>
<dbReference type="CDD" id="cd13578">
    <property type="entry name" value="PBP2_Bug27"/>
    <property type="match status" value="1"/>
</dbReference>
<organism evidence="3 4">
    <name type="scientific">Noviherbaspirillum suwonense</name>
    <dbReference type="NCBI Taxonomy" id="1224511"/>
    <lineage>
        <taxon>Bacteria</taxon>
        <taxon>Pseudomonadati</taxon>
        <taxon>Pseudomonadota</taxon>
        <taxon>Betaproteobacteria</taxon>
        <taxon>Burkholderiales</taxon>
        <taxon>Oxalobacteraceae</taxon>
        <taxon>Noviherbaspirillum</taxon>
    </lineage>
</organism>
<dbReference type="Pfam" id="PF03401">
    <property type="entry name" value="TctC"/>
    <property type="match status" value="1"/>
</dbReference>
<keyword evidence="4" id="KW-1185">Reference proteome</keyword>
<dbReference type="RefSeq" id="WP_283444921.1">
    <property type="nucleotide sequence ID" value="NZ_FXUL01000026.1"/>
</dbReference>
<keyword evidence="2" id="KW-0732">Signal</keyword>
<comment type="caution">
    <text evidence="3">The sequence shown here is derived from an EMBL/GenBank/DDBJ whole genome shotgun (WGS) entry which is preliminary data.</text>
</comment>
<dbReference type="PANTHER" id="PTHR42928:SF5">
    <property type="entry name" value="BLR1237 PROTEIN"/>
    <property type="match status" value="1"/>
</dbReference>
<dbReference type="PIRSF" id="PIRSF017082">
    <property type="entry name" value="YflP"/>
    <property type="match status" value="1"/>
</dbReference>
<gene>
    <name evidence="3" type="ORF">SAMN06295970_12653</name>
</gene>
<dbReference type="Proteomes" id="UP001158049">
    <property type="component" value="Unassembled WGS sequence"/>
</dbReference>
<dbReference type="InterPro" id="IPR042100">
    <property type="entry name" value="Bug_dom1"/>
</dbReference>
<reference evidence="3 4" key="1">
    <citation type="submission" date="2017-05" db="EMBL/GenBank/DDBJ databases">
        <authorList>
            <person name="Varghese N."/>
            <person name="Submissions S."/>
        </authorList>
    </citation>
    <scope>NUCLEOTIDE SEQUENCE [LARGE SCALE GENOMIC DNA]</scope>
    <source>
        <strain evidence="3 4">DSM 26001</strain>
    </source>
</reference>
<name>A0ABY1QS19_9BURK</name>
<evidence type="ECO:0000313" key="3">
    <source>
        <dbReference type="EMBL" id="SMP77307.1"/>
    </source>
</evidence>
<keyword evidence="3" id="KW-0675">Receptor</keyword>
<dbReference type="Gene3D" id="3.40.190.150">
    <property type="entry name" value="Bordetella uptake gene, domain 1"/>
    <property type="match status" value="1"/>
</dbReference>
<comment type="similarity">
    <text evidence="1">Belongs to the UPF0065 (bug) family.</text>
</comment>
<evidence type="ECO:0000256" key="1">
    <source>
        <dbReference type="ARBA" id="ARBA00006987"/>
    </source>
</evidence>
<dbReference type="Gene3D" id="3.40.190.10">
    <property type="entry name" value="Periplasmic binding protein-like II"/>
    <property type="match status" value="1"/>
</dbReference>
<feature type="signal peptide" evidence="2">
    <location>
        <begin position="1"/>
        <end position="31"/>
    </location>
</feature>
<evidence type="ECO:0000313" key="4">
    <source>
        <dbReference type="Proteomes" id="UP001158049"/>
    </source>
</evidence>
<dbReference type="PANTHER" id="PTHR42928">
    <property type="entry name" value="TRICARBOXYLATE-BINDING PROTEIN"/>
    <property type="match status" value="1"/>
</dbReference>
<dbReference type="SUPFAM" id="SSF53850">
    <property type="entry name" value="Periplasmic binding protein-like II"/>
    <property type="match status" value="1"/>
</dbReference>
<protein>
    <submittedName>
        <fullName evidence="3">Tripartite-type tricarboxylate transporter, receptor component TctC</fullName>
    </submittedName>
</protein>
<proteinExistence type="inferred from homology"/>
<feature type="chain" id="PRO_5045699424" evidence="2">
    <location>
        <begin position="32"/>
        <end position="328"/>
    </location>
</feature>
<dbReference type="InterPro" id="IPR005064">
    <property type="entry name" value="BUG"/>
</dbReference>
<sequence>MQTKRPTLRRAAVTLSIAAAGIAAASMPALAQDNARPIRIVVGAPAGGTTDTLARAVGRGMEVSLKRPVIVENRGGAGGNIAAEMVARSAPNGETILMSFTSHTINASLYPKLPFDPIKDFTPITMVATVPSVLIANHNVPANTLAELLDHAKKHPGALNFAIGGSGSSLHLAGEQLKMMTGANIVNVAYKGTNPAVTDVLAGHVELMFASALNVLPHLQGGKIKLLGVTSATPMPQFPNVPPIGKTVKGFESNAWFGLFGPAKMPAEVTQRLYEAAKKAIEDPAFVKKLETDGGTPSAMPPQQFGEFVVRDVQHWAKVVKFSGAVAE</sequence>
<evidence type="ECO:0000256" key="2">
    <source>
        <dbReference type="SAM" id="SignalP"/>
    </source>
</evidence>